<protein>
    <recommendedName>
        <fullName evidence="10">Protein kinase domain-containing protein</fullName>
    </recommendedName>
</protein>
<keyword evidence="6" id="KW-0547">Nucleotide-binding</keyword>
<keyword evidence="2 8" id="KW-0812">Transmembrane</keyword>
<dbReference type="InterPro" id="IPR011009">
    <property type="entry name" value="Kinase-like_dom_sf"/>
</dbReference>
<feature type="binding site" evidence="6">
    <location>
        <position position="937"/>
    </location>
    <ligand>
        <name>ATP</name>
        <dbReference type="ChEBI" id="CHEBI:30616"/>
    </ligand>
</feature>
<dbReference type="InterPro" id="IPR001828">
    <property type="entry name" value="ANF_lig-bd_rcpt"/>
</dbReference>
<evidence type="ECO:0000256" key="5">
    <source>
        <dbReference type="ARBA" id="ARBA00051243"/>
    </source>
</evidence>
<dbReference type="PROSITE" id="PS00109">
    <property type="entry name" value="PROTEIN_KINASE_TYR"/>
    <property type="match status" value="1"/>
</dbReference>
<dbReference type="AlphaFoldDB" id="A0A7M7KHN9"/>
<keyword evidence="3 8" id="KW-1133">Transmembrane helix</keyword>
<dbReference type="EnsemblMetazoa" id="XM_022808005">
    <property type="protein sequence ID" value="XP_022663740"/>
    <property type="gene ID" value="LOC111251438"/>
</dbReference>
<proteinExistence type="predicted"/>
<evidence type="ECO:0000256" key="2">
    <source>
        <dbReference type="ARBA" id="ARBA00022692"/>
    </source>
</evidence>
<dbReference type="Proteomes" id="UP000594260">
    <property type="component" value="Unplaced"/>
</dbReference>
<dbReference type="Gene3D" id="3.30.200.20">
    <property type="entry name" value="Phosphorylase Kinase, domain 1"/>
    <property type="match status" value="1"/>
</dbReference>
<evidence type="ECO:0000256" key="1">
    <source>
        <dbReference type="ARBA" id="ARBA00004167"/>
    </source>
</evidence>
<dbReference type="PRINTS" id="PR00109">
    <property type="entry name" value="TYRKINASE"/>
</dbReference>
<sequence length="1243" mass="141324">MRLCRSGHTDMRLTESVLLLLHCIGINQITAINECTCWPVSSGSGPQPELKIHNRIFIGEESANLWIAAGPRPTDRILALVLRQVLKNTVGFKDAQLLNASYTYHEWLKQMSCNAVETNCSNRPMLHVGLIETGNQTSTFNGFVHSIGELGPRVRRGWFIPSRTVKEAEFGQGPDHWQYFSRQNLAKNFEFNETQLNVYTAMPDGSGKRWCSRLGGFDECDDTGQFVPDRCRNQTCATLLTAFPHENYHDLLMQIKKLKLFVKVAWVGKRLDNLISFLSQNNSRIVFFDYSISPLTFDKEEMTEVLFPSCDTSGQPDGCIYHSARMLKLVWQNIKQGAKQAYRLMENVRLTAGDYRSLMSAYRKSLSDDDDGLLDVACDLCKYKLNIGKWMENVKVYPEIPVLTVVQADRNSVEHATLLAMDKINEANIIPGYIMNQTIIHGNCNGDTVVSSYIESITTNHEQIIAVVGSECNRSLENLVGLANYYAHTVISYNTESATTNDQSGHNYFFRIAPDPSILYGAYIAFMKSQYWGIFAHFFDNAASSWNTHLRAMADIRQLKMEASVKLSSKENPRDDLQIVIEKGYRILIGDFQVSVGLRTMCMAYELGMTWRNKYAWLLPPWLPRNWFNVSLEALPENCTVEKLDDAINYSFAYQFKELEGDDFKTEVGFANVSDFKQKYLEKFSLLPYIGYAYDAIWALAKGLRELQELNQATISLLQERNQTHVKKLINSIRSNPFNGVSGPVHFVNNTRKISQIDIYQYVDGVYNCIDSFFHTRSDSLGEQFGLISQIDPEKLPKNVKKCEKQNRIVYRYGPITDGSPRTYPNNCSSPLFTLINGFLGHRVGCDVAMVIFIVAVMLTSVVVLSLAAGGLLHRYYRQKLKRFEQQQISPFSGLSEYELPEDSVRIYRSLGEGAFGKVYLGEYLKEENCVFPVAVKAAKDPKNLNAKMELLSEAEVMKRFEHVNILRLIGVITQHDKCQIVTEFMMFGNLRSYLQDRRHLAIKGEIHSAHLTRMALDICRGLSYLASLNYVHGDLACRNCLVHETLTIKIADFGFCKNLVDADYYRIVRSGPMPVRWMSPELLSTGVYHIQSDIWSFGVVLYEIITFGAYPYNDLDDNKVQDHIRNGGMPTLPQKVSSKLEALFLRMWMFKKDDRPTALELFEILTADSDLVHPALEESPSRLDYITIGAQNRHSKSTSSPGPTRTNRLRARSPPGSSHNTVQRIRYNTTTATARINIDKAF</sequence>
<dbReference type="InterPro" id="IPR001245">
    <property type="entry name" value="Ser-Thr/Tyr_kinase_cat_dom"/>
</dbReference>
<reference evidence="11" key="1">
    <citation type="submission" date="2021-01" db="UniProtKB">
        <authorList>
            <consortium name="EnsemblMetazoa"/>
        </authorList>
    </citation>
    <scope>IDENTIFICATION</scope>
</reference>
<dbReference type="CDD" id="cd00192">
    <property type="entry name" value="PTKc"/>
    <property type="match status" value="1"/>
</dbReference>
<dbReference type="SUPFAM" id="SSF53822">
    <property type="entry name" value="Periplasmic binding protein-like I"/>
    <property type="match status" value="1"/>
</dbReference>
<dbReference type="GO" id="GO:0007169">
    <property type="term" value="P:cell surface receptor protein tyrosine kinase signaling pathway"/>
    <property type="evidence" value="ECO:0007669"/>
    <property type="project" value="TreeGrafter"/>
</dbReference>
<feature type="transmembrane region" description="Helical" evidence="8">
    <location>
        <begin position="848"/>
        <end position="873"/>
    </location>
</feature>
<dbReference type="InterPro" id="IPR028082">
    <property type="entry name" value="Peripla_BP_I"/>
</dbReference>
<evidence type="ECO:0000256" key="8">
    <source>
        <dbReference type="SAM" id="Phobius"/>
    </source>
</evidence>
<evidence type="ECO:0000313" key="11">
    <source>
        <dbReference type="EnsemblMetazoa" id="XP_022663740"/>
    </source>
</evidence>
<keyword evidence="4 8" id="KW-0472">Membrane</keyword>
<feature type="signal peptide" evidence="9">
    <location>
        <begin position="1"/>
        <end position="31"/>
    </location>
</feature>
<dbReference type="PROSITE" id="PS50011">
    <property type="entry name" value="PROTEIN_KINASE_DOM"/>
    <property type="match status" value="1"/>
</dbReference>
<dbReference type="PROSITE" id="PS00107">
    <property type="entry name" value="PROTEIN_KINASE_ATP"/>
    <property type="match status" value="1"/>
</dbReference>
<keyword evidence="9" id="KW-0732">Signal</keyword>
<dbReference type="GO" id="GO:0004714">
    <property type="term" value="F:transmembrane receptor protein tyrosine kinase activity"/>
    <property type="evidence" value="ECO:0007669"/>
    <property type="project" value="UniProtKB-EC"/>
</dbReference>
<evidence type="ECO:0000256" key="4">
    <source>
        <dbReference type="ARBA" id="ARBA00023136"/>
    </source>
</evidence>
<comment type="subcellular location">
    <subcellularLocation>
        <location evidence="1">Membrane</location>
        <topology evidence="1">Single-pass membrane protein</topology>
    </subcellularLocation>
</comment>
<evidence type="ECO:0000313" key="12">
    <source>
        <dbReference type="Proteomes" id="UP000594260"/>
    </source>
</evidence>
<dbReference type="InterPro" id="IPR050122">
    <property type="entry name" value="RTK"/>
</dbReference>
<feature type="domain" description="Protein kinase" evidence="10">
    <location>
        <begin position="905"/>
        <end position="1177"/>
    </location>
</feature>
<keyword evidence="12" id="KW-1185">Reference proteome</keyword>
<dbReference type="InParanoid" id="A0A7M7KHN9"/>
<dbReference type="RefSeq" id="XP_022663740.1">
    <property type="nucleotide sequence ID" value="XM_022808005.1"/>
</dbReference>
<feature type="compositionally biased region" description="Polar residues" evidence="7">
    <location>
        <begin position="1190"/>
        <end position="1207"/>
    </location>
</feature>
<feature type="chain" id="PRO_5029456058" description="Protein kinase domain-containing protein" evidence="9">
    <location>
        <begin position="32"/>
        <end position="1243"/>
    </location>
</feature>
<evidence type="ECO:0000256" key="9">
    <source>
        <dbReference type="SAM" id="SignalP"/>
    </source>
</evidence>
<name>A0A7M7KHN9_VARDE</name>
<accession>A0A7M7KHN9</accession>
<dbReference type="SUPFAM" id="SSF56112">
    <property type="entry name" value="Protein kinase-like (PK-like)"/>
    <property type="match status" value="1"/>
</dbReference>
<evidence type="ECO:0000256" key="3">
    <source>
        <dbReference type="ARBA" id="ARBA00022989"/>
    </source>
</evidence>
<dbReference type="InterPro" id="IPR008266">
    <property type="entry name" value="Tyr_kinase_AS"/>
</dbReference>
<evidence type="ECO:0000259" key="10">
    <source>
        <dbReference type="PROSITE" id="PS50011"/>
    </source>
</evidence>
<dbReference type="GO" id="GO:0043235">
    <property type="term" value="C:receptor complex"/>
    <property type="evidence" value="ECO:0007669"/>
    <property type="project" value="TreeGrafter"/>
</dbReference>
<dbReference type="KEGG" id="vde:111251438"/>
<dbReference type="OrthoDB" id="10045779at2759"/>
<dbReference type="Pfam" id="PF01094">
    <property type="entry name" value="ANF_receptor"/>
    <property type="match status" value="1"/>
</dbReference>
<evidence type="ECO:0000256" key="7">
    <source>
        <dbReference type="SAM" id="MobiDB-lite"/>
    </source>
</evidence>
<dbReference type="OMA" id="VSCEVAI"/>
<dbReference type="InterPro" id="IPR017441">
    <property type="entry name" value="Protein_kinase_ATP_BS"/>
</dbReference>
<dbReference type="GO" id="GO:0005524">
    <property type="term" value="F:ATP binding"/>
    <property type="evidence" value="ECO:0007669"/>
    <property type="project" value="UniProtKB-UniRule"/>
</dbReference>
<dbReference type="PANTHER" id="PTHR24416:SF489">
    <property type="entry name" value="PROTEIN KINASE DOMAIN-CONTAINING PROTEIN"/>
    <property type="match status" value="1"/>
</dbReference>
<dbReference type="GeneID" id="111251438"/>
<dbReference type="PANTHER" id="PTHR24416">
    <property type="entry name" value="TYROSINE-PROTEIN KINASE RECEPTOR"/>
    <property type="match status" value="1"/>
</dbReference>
<organism evidence="11 12">
    <name type="scientific">Varroa destructor</name>
    <name type="common">Honeybee mite</name>
    <dbReference type="NCBI Taxonomy" id="109461"/>
    <lineage>
        <taxon>Eukaryota</taxon>
        <taxon>Metazoa</taxon>
        <taxon>Ecdysozoa</taxon>
        <taxon>Arthropoda</taxon>
        <taxon>Chelicerata</taxon>
        <taxon>Arachnida</taxon>
        <taxon>Acari</taxon>
        <taxon>Parasitiformes</taxon>
        <taxon>Mesostigmata</taxon>
        <taxon>Gamasina</taxon>
        <taxon>Dermanyssoidea</taxon>
        <taxon>Varroidae</taxon>
        <taxon>Varroa</taxon>
    </lineage>
</organism>
<dbReference type="Pfam" id="PF07714">
    <property type="entry name" value="PK_Tyr_Ser-Thr"/>
    <property type="match status" value="1"/>
</dbReference>
<feature type="region of interest" description="Disordered" evidence="7">
    <location>
        <begin position="1190"/>
        <end position="1222"/>
    </location>
</feature>
<dbReference type="InterPro" id="IPR000719">
    <property type="entry name" value="Prot_kinase_dom"/>
</dbReference>
<comment type="catalytic activity">
    <reaction evidence="5">
        <text>L-tyrosyl-[protein] + ATP = O-phospho-L-tyrosyl-[protein] + ADP + H(+)</text>
        <dbReference type="Rhea" id="RHEA:10596"/>
        <dbReference type="Rhea" id="RHEA-COMP:10136"/>
        <dbReference type="Rhea" id="RHEA-COMP:20101"/>
        <dbReference type="ChEBI" id="CHEBI:15378"/>
        <dbReference type="ChEBI" id="CHEBI:30616"/>
        <dbReference type="ChEBI" id="CHEBI:46858"/>
        <dbReference type="ChEBI" id="CHEBI:61978"/>
        <dbReference type="ChEBI" id="CHEBI:456216"/>
        <dbReference type="EC" id="2.7.10.1"/>
    </reaction>
</comment>
<dbReference type="GO" id="GO:0005886">
    <property type="term" value="C:plasma membrane"/>
    <property type="evidence" value="ECO:0007669"/>
    <property type="project" value="TreeGrafter"/>
</dbReference>
<evidence type="ECO:0000256" key="6">
    <source>
        <dbReference type="PROSITE-ProRule" id="PRU10141"/>
    </source>
</evidence>
<keyword evidence="6" id="KW-0067">ATP-binding</keyword>
<dbReference type="Gene3D" id="3.40.50.2300">
    <property type="match status" value="2"/>
</dbReference>
<dbReference type="Gene3D" id="1.10.510.10">
    <property type="entry name" value="Transferase(Phosphotransferase) domain 1"/>
    <property type="match status" value="1"/>
</dbReference>